<dbReference type="SUPFAM" id="SSF50814">
    <property type="entry name" value="Lipocalins"/>
    <property type="match status" value="1"/>
</dbReference>
<accession>A0ABV9M283</accession>
<evidence type="ECO:0000313" key="1">
    <source>
        <dbReference type="EMBL" id="MFC4709559.1"/>
    </source>
</evidence>
<dbReference type="Pfam" id="PF09148">
    <property type="entry name" value="DUF1934"/>
    <property type="match status" value="1"/>
</dbReference>
<gene>
    <name evidence="1" type="ORF">ACFO3L_02790</name>
</gene>
<proteinExistence type="predicted"/>
<dbReference type="Proteomes" id="UP001596026">
    <property type="component" value="Unassembled WGS sequence"/>
</dbReference>
<sequence>MMNLKNGIPVNIFLKTVINQKEGNEEFLYEITGQVARVGHNLYVRYEEPQPDGVSFSPVTIKIYPDQSVQLIRTTAEARVRLHFQYQETTETIYKTPYGSMFFHVYTQDLQISLTDHPMAGKVRVNYELLMQDEKIGTYEVYLKFTA</sequence>
<name>A0ABV9M283_9ENTE</name>
<evidence type="ECO:0000313" key="2">
    <source>
        <dbReference type="Proteomes" id="UP001596026"/>
    </source>
</evidence>
<comment type="caution">
    <text evidence="1">The sequence shown here is derived from an EMBL/GenBank/DDBJ whole genome shotgun (WGS) entry which is preliminary data.</text>
</comment>
<reference evidence="2" key="1">
    <citation type="journal article" date="2019" name="Int. J. Syst. Evol. Microbiol.">
        <title>The Global Catalogue of Microorganisms (GCM) 10K type strain sequencing project: providing services to taxonomists for standard genome sequencing and annotation.</title>
        <authorList>
            <consortium name="The Broad Institute Genomics Platform"/>
            <consortium name="The Broad Institute Genome Sequencing Center for Infectious Disease"/>
            <person name="Wu L."/>
            <person name="Ma J."/>
        </authorList>
    </citation>
    <scope>NUCLEOTIDE SEQUENCE [LARGE SCALE GENOMIC DNA]</scope>
    <source>
        <strain evidence="2">CGMCC 1.19061</strain>
    </source>
</reference>
<organism evidence="1 2">
    <name type="scientific">Enterococcus eurekensis</name>
    <dbReference type="NCBI Taxonomy" id="1159753"/>
    <lineage>
        <taxon>Bacteria</taxon>
        <taxon>Bacillati</taxon>
        <taxon>Bacillota</taxon>
        <taxon>Bacilli</taxon>
        <taxon>Lactobacillales</taxon>
        <taxon>Enterococcaceae</taxon>
        <taxon>Enterococcus</taxon>
    </lineage>
</organism>
<dbReference type="EMBL" id="JBHSGT010000019">
    <property type="protein sequence ID" value="MFC4709559.1"/>
    <property type="molecule type" value="Genomic_DNA"/>
</dbReference>
<dbReference type="InterPro" id="IPR012674">
    <property type="entry name" value="Calycin"/>
</dbReference>
<keyword evidence="2" id="KW-1185">Reference proteome</keyword>
<dbReference type="Gene3D" id="2.40.128.20">
    <property type="match status" value="1"/>
</dbReference>
<protein>
    <submittedName>
        <fullName evidence="1">DUF1934 domain-containing protein</fullName>
    </submittedName>
</protein>
<dbReference type="RefSeq" id="WP_379963612.1">
    <property type="nucleotide sequence ID" value="NZ_JBHSGT010000019.1"/>
</dbReference>
<dbReference type="InterPro" id="IPR015231">
    <property type="entry name" value="DUF1934"/>
</dbReference>